<sequence>MNVESVIEKIQSRQSFLSLEISPSLSARLGTQLIEQLQDTQGVDAFVCTDSPLARLKPSSILSSIKLQQKFNKVVICTLSMRDRNSIALCGDLLAANEFGLRTFLTLTGDNIKLGDCAEAKGVFEDNALKLGSIIDGLNAGKAINGKMLKESVDRIYNFQVINAYANNPQSLINKIHKKLNASQVYALFTQPVYSLEAAEFLLTHLERYNAQQGTACALILGFFPVMSYKGAIFLRDKLPGVYIPNEWVQKLEKAHNVGVEEEKKVGLDISLNLFNALKTLHNKFHFMSAKPSLFKAFVRG</sequence>
<accession>A0ABZ3F3A2</accession>
<evidence type="ECO:0000256" key="8">
    <source>
        <dbReference type="ARBA" id="ARBA00048628"/>
    </source>
</evidence>
<dbReference type="Proteomes" id="UP001434737">
    <property type="component" value="Chromosome"/>
</dbReference>
<evidence type="ECO:0000256" key="2">
    <source>
        <dbReference type="ARBA" id="ARBA00004777"/>
    </source>
</evidence>
<protein>
    <recommendedName>
        <fullName evidence="9">Methylenetetrahydrofolate reductase</fullName>
    </recommendedName>
</protein>
<keyword evidence="5 9" id="KW-0274">FAD</keyword>
<dbReference type="GO" id="GO:0004489">
    <property type="term" value="F:methylenetetrahydrofolate reductase [NAD(P)H] activity"/>
    <property type="evidence" value="ECO:0007669"/>
    <property type="project" value="UniProtKB-EC"/>
</dbReference>
<comment type="pathway">
    <text evidence="2 9">One-carbon metabolism; tetrahydrofolate interconversion.</text>
</comment>
<dbReference type="InterPro" id="IPR003171">
    <property type="entry name" value="Mehydrof_redctse-like"/>
</dbReference>
<evidence type="ECO:0000256" key="5">
    <source>
        <dbReference type="ARBA" id="ARBA00022827"/>
    </source>
</evidence>
<comment type="catalytic activity">
    <reaction evidence="8">
        <text>(6S)-5-methyl-5,6,7,8-tetrahydrofolate + NAD(+) = (6R)-5,10-methylene-5,6,7,8-tetrahydrofolate + NADH + H(+)</text>
        <dbReference type="Rhea" id="RHEA:19821"/>
        <dbReference type="ChEBI" id="CHEBI:15378"/>
        <dbReference type="ChEBI" id="CHEBI:15636"/>
        <dbReference type="ChEBI" id="CHEBI:18608"/>
        <dbReference type="ChEBI" id="CHEBI:57540"/>
        <dbReference type="ChEBI" id="CHEBI:57945"/>
        <dbReference type="EC" id="1.5.1.54"/>
    </reaction>
    <physiologicalReaction direction="right-to-left" evidence="8">
        <dbReference type="Rhea" id="RHEA:19823"/>
    </physiologicalReaction>
</comment>
<dbReference type="SUPFAM" id="SSF51730">
    <property type="entry name" value="FAD-linked oxidoreductase"/>
    <property type="match status" value="1"/>
</dbReference>
<keyword evidence="4 9" id="KW-0285">Flavoprotein</keyword>
<evidence type="ECO:0000313" key="11">
    <source>
        <dbReference type="Proteomes" id="UP001434737"/>
    </source>
</evidence>
<evidence type="ECO:0000256" key="6">
    <source>
        <dbReference type="ARBA" id="ARBA00023002"/>
    </source>
</evidence>
<evidence type="ECO:0000313" key="10">
    <source>
        <dbReference type="EMBL" id="XAM17623.1"/>
    </source>
</evidence>
<evidence type="ECO:0000256" key="1">
    <source>
        <dbReference type="ARBA" id="ARBA00001974"/>
    </source>
</evidence>
<comment type="cofactor">
    <cofactor evidence="1 9">
        <name>FAD</name>
        <dbReference type="ChEBI" id="CHEBI:57692"/>
    </cofactor>
</comment>
<proteinExistence type="inferred from homology"/>
<keyword evidence="11" id="KW-1185">Reference proteome</keyword>
<dbReference type="PANTHER" id="PTHR45754">
    <property type="entry name" value="METHYLENETETRAHYDROFOLATE REDUCTASE"/>
    <property type="match status" value="1"/>
</dbReference>
<dbReference type="RefSeq" id="WP_300446171.1">
    <property type="nucleotide sequence ID" value="NZ_CP145316.1"/>
</dbReference>
<reference evidence="10 11" key="1">
    <citation type="submission" date="2024-02" db="EMBL/GenBank/DDBJ databases">
        <title>Genome and pathogenicity analysis of Helicobacter mastomyrinus isolated from mice.</title>
        <authorList>
            <person name="Zhu L."/>
        </authorList>
    </citation>
    <scope>NUCLEOTIDE SEQUENCE [LARGE SCALE GENOMIC DNA]</scope>
    <source>
        <strain evidence="10 11">Hm-17</strain>
    </source>
</reference>
<dbReference type="Gene3D" id="3.20.20.220">
    <property type="match status" value="1"/>
</dbReference>
<evidence type="ECO:0000256" key="9">
    <source>
        <dbReference type="RuleBase" id="RU003862"/>
    </source>
</evidence>
<name>A0ABZ3F3A2_9HELI</name>
<dbReference type="InterPro" id="IPR029041">
    <property type="entry name" value="FAD-linked_oxidoreductase-like"/>
</dbReference>
<comment type="similarity">
    <text evidence="3 9">Belongs to the methylenetetrahydrofolate reductase family.</text>
</comment>
<organism evidence="10 11">
    <name type="scientific">Helicobacter mastomyrinus</name>
    <dbReference type="NCBI Taxonomy" id="287948"/>
    <lineage>
        <taxon>Bacteria</taxon>
        <taxon>Pseudomonadati</taxon>
        <taxon>Campylobacterota</taxon>
        <taxon>Epsilonproteobacteria</taxon>
        <taxon>Campylobacterales</taxon>
        <taxon>Helicobacteraceae</taxon>
        <taxon>Helicobacter</taxon>
    </lineage>
</organism>
<dbReference type="Pfam" id="PF02219">
    <property type="entry name" value="MTHFR"/>
    <property type="match status" value="1"/>
</dbReference>
<evidence type="ECO:0000256" key="7">
    <source>
        <dbReference type="ARBA" id="ARBA00034478"/>
    </source>
</evidence>
<comment type="pathway">
    <text evidence="7">Amino-acid biosynthesis; L-methionine biosynthesis via de novo pathway.</text>
</comment>
<evidence type="ECO:0000256" key="4">
    <source>
        <dbReference type="ARBA" id="ARBA00022630"/>
    </source>
</evidence>
<dbReference type="EMBL" id="CP145316">
    <property type="protein sequence ID" value="XAM17623.1"/>
    <property type="molecule type" value="Genomic_DNA"/>
</dbReference>
<gene>
    <name evidence="10" type="ORF">V3I05_08000</name>
</gene>
<keyword evidence="6 9" id="KW-0560">Oxidoreductase</keyword>
<dbReference type="PANTHER" id="PTHR45754:SF3">
    <property type="entry name" value="METHYLENETETRAHYDROFOLATE REDUCTASE (NADPH)"/>
    <property type="match status" value="1"/>
</dbReference>
<evidence type="ECO:0000256" key="3">
    <source>
        <dbReference type="ARBA" id="ARBA00006743"/>
    </source>
</evidence>